<dbReference type="EMBL" id="JARAWJ010000091">
    <property type="protein sequence ID" value="MDX3044551.1"/>
    <property type="molecule type" value="Genomic_DNA"/>
</dbReference>
<dbReference type="RefSeq" id="WP_319686792.1">
    <property type="nucleotide sequence ID" value="NZ_JARAWI010000007.1"/>
</dbReference>
<keyword evidence="2" id="KW-1185">Reference proteome</keyword>
<name>A0ABU4N421_9ACTN</name>
<organism evidence="1 2">
    <name type="scientific">Streptomyces caniscabiei</name>
    <dbReference type="NCBI Taxonomy" id="2746961"/>
    <lineage>
        <taxon>Bacteria</taxon>
        <taxon>Bacillati</taxon>
        <taxon>Actinomycetota</taxon>
        <taxon>Actinomycetes</taxon>
        <taxon>Kitasatosporales</taxon>
        <taxon>Streptomycetaceae</taxon>
        <taxon>Streptomyces</taxon>
    </lineage>
</organism>
<evidence type="ECO:0000313" key="1">
    <source>
        <dbReference type="EMBL" id="MDX3044551.1"/>
    </source>
</evidence>
<gene>
    <name evidence="1" type="ORF">PV383_46460</name>
</gene>
<dbReference type="Proteomes" id="UP001282474">
    <property type="component" value="Unassembled WGS sequence"/>
</dbReference>
<evidence type="ECO:0000313" key="2">
    <source>
        <dbReference type="Proteomes" id="UP001282474"/>
    </source>
</evidence>
<reference evidence="1 2" key="1">
    <citation type="journal article" date="2023" name="Microb. Genom.">
        <title>Mesoterricola silvestris gen. nov., sp. nov., Mesoterricola sediminis sp. nov., Geothrix oryzae sp. nov., Geothrix edaphica sp. nov., Geothrix rubra sp. nov., and Geothrix limicola sp. nov., six novel members of Acidobacteriota isolated from soils.</title>
        <authorList>
            <person name="Weisberg A.J."/>
            <person name="Pearce E."/>
            <person name="Kramer C.G."/>
            <person name="Chang J.H."/>
            <person name="Clarke C.R."/>
        </authorList>
    </citation>
    <scope>NUCLEOTIDE SEQUENCE [LARGE SCALE GENOMIC DNA]</scope>
    <source>
        <strain evidence="1 2">NE20-4-1</strain>
    </source>
</reference>
<comment type="caution">
    <text evidence="1">The sequence shown here is derived from an EMBL/GenBank/DDBJ whole genome shotgun (WGS) entry which is preliminary data.</text>
</comment>
<proteinExistence type="predicted"/>
<sequence length="199" mass="21548">MTNSVRHTTGNVFGLMATPAEACVQNTKPRVKVDPTHPRVDAPLADEPALCHVYPGLCTTRDGEQFDDVDENGRHIDHGSDAIGVPGLEVEGDPEIWANFIHLSASTPKIGFMGHDLTPEQARTKARELRQFADELDDLADQTATACALHDVRTVRETASPAFAGILTIVENAIARDGADPAEVFERVLELMNQARDAA</sequence>
<protein>
    <submittedName>
        <fullName evidence="1">Uncharacterized protein</fullName>
    </submittedName>
</protein>
<accession>A0ABU4N421</accession>